<dbReference type="EnsemblPlants" id="EMT15422">
    <property type="protein sequence ID" value="EMT15422"/>
    <property type="gene ID" value="F775_23809"/>
</dbReference>
<proteinExistence type="predicted"/>
<accession>N1R0F1</accession>
<dbReference type="AlphaFoldDB" id="N1R0F1"/>
<evidence type="ECO:0000313" key="1">
    <source>
        <dbReference type="EnsemblPlants" id="EMT15422"/>
    </source>
</evidence>
<name>N1R0F1_AEGTA</name>
<organism evidence="1">
    <name type="scientific">Aegilops tauschii</name>
    <name type="common">Tausch's goatgrass</name>
    <name type="synonym">Aegilops squarrosa</name>
    <dbReference type="NCBI Taxonomy" id="37682"/>
    <lineage>
        <taxon>Eukaryota</taxon>
        <taxon>Viridiplantae</taxon>
        <taxon>Streptophyta</taxon>
        <taxon>Embryophyta</taxon>
        <taxon>Tracheophyta</taxon>
        <taxon>Spermatophyta</taxon>
        <taxon>Magnoliopsida</taxon>
        <taxon>Liliopsida</taxon>
        <taxon>Poales</taxon>
        <taxon>Poaceae</taxon>
        <taxon>BOP clade</taxon>
        <taxon>Pooideae</taxon>
        <taxon>Triticodae</taxon>
        <taxon>Triticeae</taxon>
        <taxon>Triticinae</taxon>
        <taxon>Aegilops</taxon>
    </lineage>
</organism>
<sequence length="109" mass="12468">MPPMLHGSRPYISTQVSPFLLQLVLQPDMWLRSYCGEVKLAGLMVEAFGFTGDMAECYSKKYTWLEMDYGRSDKETKEDFCCQSDKRGKAGDSDISMMKQQMMEIGNMP</sequence>
<protein>
    <submittedName>
        <fullName evidence="1">Uncharacterized protein</fullName>
    </submittedName>
</protein>
<reference evidence="1" key="1">
    <citation type="submission" date="2015-06" db="UniProtKB">
        <authorList>
            <consortium name="EnsemblPlants"/>
        </authorList>
    </citation>
    <scope>IDENTIFICATION</scope>
</reference>